<evidence type="ECO:0000256" key="3">
    <source>
        <dbReference type="ARBA" id="ARBA00022692"/>
    </source>
</evidence>
<dbReference type="Pfam" id="PF03739">
    <property type="entry name" value="LptF_LptG"/>
    <property type="match status" value="1"/>
</dbReference>
<gene>
    <name evidence="7" type="primary">lptF</name>
    <name evidence="7" type="ORF">C5F46_04910</name>
</gene>
<name>A0A2T4JK65_9RHOB</name>
<feature type="transmembrane region" description="Helical" evidence="6">
    <location>
        <begin position="99"/>
        <end position="122"/>
    </location>
</feature>
<dbReference type="GO" id="GO:0015920">
    <property type="term" value="P:lipopolysaccharide transport"/>
    <property type="evidence" value="ECO:0007669"/>
    <property type="project" value="TreeGrafter"/>
</dbReference>
<feature type="transmembrane region" description="Helical" evidence="6">
    <location>
        <begin position="341"/>
        <end position="360"/>
    </location>
</feature>
<sequence length="381" mass="41629">MSRLDRYILSQLMALFGFFALVLVSVYWVNRAVRLFDQLISDGQTAWVVLEFTALTLPYVIRIVLPVAAFVATVYTINRLMTESEMVVMQATGASPWRLARPVAVFGLIVALMMAVLVHVLVPAAREKLADRQAQVAQNITARFLTEGSFLHPAHGVTLYIREITARGELLDLFLSDTRTPDLHTAYSAEKALIVRAEVGPKLVMLDGMAQSLRSADGRLAVTRFSNFTYDIGALVPMDAARRRVLEEFSTAHLITAPEAAELATGATPARVRLELHERLTQPLLAPVVALLGFAALMIGGFSRFGIWRQIGLAVVLIIGVQFLSNLMADMAARPPAHWGLFYLPAGAGLAVAAALLVWAGRPRRVRRPVSGPDLVTEPAP</sequence>
<keyword evidence="8" id="KW-1185">Reference proteome</keyword>
<keyword evidence="3 6" id="KW-0812">Transmembrane</keyword>
<accession>A0A2T4JK65</accession>
<feature type="transmembrane region" description="Helical" evidence="6">
    <location>
        <begin position="59"/>
        <end position="78"/>
    </location>
</feature>
<feature type="transmembrane region" description="Helical" evidence="6">
    <location>
        <begin position="12"/>
        <end position="29"/>
    </location>
</feature>
<feature type="transmembrane region" description="Helical" evidence="6">
    <location>
        <begin position="311"/>
        <end position="329"/>
    </location>
</feature>
<dbReference type="NCBIfam" id="TIGR04407">
    <property type="entry name" value="LptF_YjgP"/>
    <property type="match status" value="1"/>
</dbReference>
<organism evidence="7 8">
    <name type="scientific">Phaeovulum veldkampii DSM 11550</name>
    <dbReference type="NCBI Taxonomy" id="1185920"/>
    <lineage>
        <taxon>Bacteria</taxon>
        <taxon>Pseudomonadati</taxon>
        <taxon>Pseudomonadota</taxon>
        <taxon>Alphaproteobacteria</taxon>
        <taxon>Rhodobacterales</taxon>
        <taxon>Paracoccaceae</taxon>
        <taxon>Phaeovulum</taxon>
    </lineage>
</organism>
<dbReference type="InterPro" id="IPR005495">
    <property type="entry name" value="LptG/LptF_permease"/>
</dbReference>
<feature type="transmembrane region" description="Helical" evidence="6">
    <location>
        <begin position="284"/>
        <end position="302"/>
    </location>
</feature>
<comment type="caution">
    <text evidence="7">The sequence shown here is derived from an EMBL/GenBank/DDBJ whole genome shotgun (WGS) entry which is preliminary data.</text>
</comment>
<dbReference type="PANTHER" id="PTHR33529">
    <property type="entry name" value="SLR0882 PROTEIN-RELATED"/>
    <property type="match status" value="1"/>
</dbReference>
<evidence type="ECO:0000313" key="7">
    <source>
        <dbReference type="EMBL" id="PTE18284.1"/>
    </source>
</evidence>
<comment type="subcellular location">
    <subcellularLocation>
        <location evidence="1">Cell membrane</location>
        <topology evidence="1">Multi-pass membrane protein</topology>
    </subcellularLocation>
</comment>
<dbReference type="PANTHER" id="PTHR33529:SF6">
    <property type="entry name" value="YJGP_YJGQ FAMILY PERMEASE"/>
    <property type="match status" value="1"/>
</dbReference>
<dbReference type="EMBL" id="PZKF01000008">
    <property type="protein sequence ID" value="PTE18284.1"/>
    <property type="molecule type" value="Genomic_DNA"/>
</dbReference>
<keyword evidence="4 6" id="KW-1133">Transmembrane helix</keyword>
<evidence type="ECO:0000256" key="6">
    <source>
        <dbReference type="SAM" id="Phobius"/>
    </source>
</evidence>
<dbReference type="AlphaFoldDB" id="A0A2T4JK65"/>
<dbReference type="Proteomes" id="UP000241899">
    <property type="component" value="Unassembled WGS sequence"/>
</dbReference>
<dbReference type="RefSeq" id="WP_107324246.1">
    <property type="nucleotide sequence ID" value="NZ_NHSP01000024.1"/>
</dbReference>
<dbReference type="OrthoDB" id="8477889at2"/>
<evidence type="ECO:0000256" key="1">
    <source>
        <dbReference type="ARBA" id="ARBA00004651"/>
    </source>
</evidence>
<keyword evidence="2" id="KW-1003">Cell membrane</keyword>
<keyword evidence="5 6" id="KW-0472">Membrane</keyword>
<dbReference type="InterPro" id="IPR030922">
    <property type="entry name" value="LptF"/>
</dbReference>
<protein>
    <submittedName>
        <fullName evidence="7">LPS export ABC transporter permease LptF</fullName>
    </submittedName>
</protein>
<proteinExistence type="predicted"/>
<evidence type="ECO:0000256" key="2">
    <source>
        <dbReference type="ARBA" id="ARBA00022475"/>
    </source>
</evidence>
<reference evidence="7 8" key="1">
    <citation type="submission" date="2018-03" db="EMBL/GenBank/DDBJ databases">
        <title>Rhodobacter veldkampii.</title>
        <authorList>
            <person name="Meyer T.E."/>
            <person name="Miller S."/>
            <person name="Lodha T."/>
            <person name="Gandham S."/>
            <person name="Chintalapati S."/>
            <person name="Chintalapati V.R."/>
        </authorList>
    </citation>
    <scope>NUCLEOTIDE SEQUENCE [LARGE SCALE GENOMIC DNA]</scope>
    <source>
        <strain evidence="7 8">DSM 11550</strain>
    </source>
</reference>
<evidence type="ECO:0000256" key="5">
    <source>
        <dbReference type="ARBA" id="ARBA00023136"/>
    </source>
</evidence>
<evidence type="ECO:0000313" key="8">
    <source>
        <dbReference type="Proteomes" id="UP000241899"/>
    </source>
</evidence>
<evidence type="ECO:0000256" key="4">
    <source>
        <dbReference type="ARBA" id="ARBA00022989"/>
    </source>
</evidence>
<dbReference type="GO" id="GO:0043190">
    <property type="term" value="C:ATP-binding cassette (ABC) transporter complex"/>
    <property type="evidence" value="ECO:0007669"/>
    <property type="project" value="InterPro"/>
</dbReference>
<dbReference type="GO" id="GO:0055085">
    <property type="term" value="P:transmembrane transport"/>
    <property type="evidence" value="ECO:0007669"/>
    <property type="project" value="InterPro"/>
</dbReference>